<accession>A0A1R3KZP4</accession>
<name>A0A1R3KZP4_9ROSI</name>
<reference evidence="2" key="1">
    <citation type="submission" date="2013-09" db="EMBL/GenBank/DDBJ databases">
        <title>Corchorus olitorius genome sequencing.</title>
        <authorList>
            <person name="Alam M."/>
            <person name="Haque M.S."/>
            <person name="Islam M.S."/>
            <person name="Emdad E.M."/>
            <person name="Islam M.M."/>
            <person name="Ahmed B."/>
            <person name="Halim A."/>
            <person name="Hossen Q.M.M."/>
            <person name="Hossain M.Z."/>
            <person name="Ahmed R."/>
            <person name="Khan M.M."/>
            <person name="Islam R."/>
            <person name="Rashid M.M."/>
            <person name="Khan S.A."/>
            <person name="Rahman M.S."/>
            <person name="Alam M."/>
            <person name="Yahiya A.S."/>
            <person name="Khan M.S."/>
            <person name="Azam M.S."/>
            <person name="Haque T."/>
            <person name="Lashkar M.Z.H."/>
            <person name="Akhand A.I."/>
            <person name="Morshed G."/>
            <person name="Roy S."/>
            <person name="Uddin K.S."/>
            <person name="Rabeya T."/>
            <person name="Hossain A.S."/>
            <person name="Chowdhury A."/>
            <person name="Snigdha A.R."/>
            <person name="Mortoza M.S."/>
            <person name="Matin S.A."/>
            <person name="Hoque S.M.E."/>
            <person name="Islam M.K."/>
            <person name="Roy D.K."/>
            <person name="Haider R."/>
            <person name="Moosa M.M."/>
            <person name="Elias S.M."/>
            <person name="Hasan A.M."/>
            <person name="Jahan S."/>
            <person name="Shafiuddin M."/>
            <person name="Mahmood N."/>
            <person name="Shommy N.S."/>
        </authorList>
    </citation>
    <scope>NUCLEOTIDE SEQUENCE [LARGE SCALE GENOMIC DNA]</scope>
    <source>
        <strain evidence="2">cv. O-4</strain>
    </source>
</reference>
<gene>
    <name evidence="1" type="ORF">COLO4_03010</name>
</gene>
<protein>
    <submittedName>
        <fullName evidence="1">Uncharacterized protein</fullName>
    </submittedName>
</protein>
<sequence>MELQLISYHRGKEAQRAGFNMRQIRVPLGSFSIVATFDVFP</sequence>
<keyword evidence="2" id="KW-1185">Reference proteome</keyword>
<dbReference type="Proteomes" id="UP000187203">
    <property type="component" value="Unassembled WGS sequence"/>
</dbReference>
<comment type="caution">
    <text evidence="1">The sequence shown here is derived from an EMBL/GenBank/DDBJ whole genome shotgun (WGS) entry which is preliminary data.</text>
</comment>
<dbReference type="EMBL" id="AWUE01008863">
    <property type="protein sequence ID" value="OMP12573.1"/>
    <property type="molecule type" value="Genomic_DNA"/>
</dbReference>
<organism evidence="1 2">
    <name type="scientific">Corchorus olitorius</name>
    <dbReference type="NCBI Taxonomy" id="93759"/>
    <lineage>
        <taxon>Eukaryota</taxon>
        <taxon>Viridiplantae</taxon>
        <taxon>Streptophyta</taxon>
        <taxon>Embryophyta</taxon>
        <taxon>Tracheophyta</taxon>
        <taxon>Spermatophyta</taxon>
        <taxon>Magnoliopsida</taxon>
        <taxon>eudicotyledons</taxon>
        <taxon>Gunneridae</taxon>
        <taxon>Pentapetalae</taxon>
        <taxon>rosids</taxon>
        <taxon>malvids</taxon>
        <taxon>Malvales</taxon>
        <taxon>Malvaceae</taxon>
        <taxon>Grewioideae</taxon>
        <taxon>Apeibeae</taxon>
        <taxon>Corchorus</taxon>
    </lineage>
</organism>
<dbReference type="AlphaFoldDB" id="A0A1R3KZP4"/>
<evidence type="ECO:0000313" key="2">
    <source>
        <dbReference type="Proteomes" id="UP000187203"/>
    </source>
</evidence>
<evidence type="ECO:0000313" key="1">
    <source>
        <dbReference type="EMBL" id="OMP12573.1"/>
    </source>
</evidence>
<proteinExistence type="predicted"/>